<dbReference type="AlphaFoldDB" id="A0AA39XGX4"/>
<evidence type="ECO:0000313" key="3">
    <source>
        <dbReference type="EMBL" id="KAK0633781.1"/>
    </source>
</evidence>
<feature type="compositionally biased region" description="Low complexity" evidence="1">
    <location>
        <begin position="556"/>
        <end position="578"/>
    </location>
</feature>
<keyword evidence="3" id="KW-0808">Transferase</keyword>
<dbReference type="InterPro" id="IPR000719">
    <property type="entry name" value="Prot_kinase_dom"/>
</dbReference>
<organism evidence="3 4">
    <name type="scientific">Immersiella caudata</name>
    <dbReference type="NCBI Taxonomy" id="314043"/>
    <lineage>
        <taxon>Eukaryota</taxon>
        <taxon>Fungi</taxon>
        <taxon>Dikarya</taxon>
        <taxon>Ascomycota</taxon>
        <taxon>Pezizomycotina</taxon>
        <taxon>Sordariomycetes</taxon>
        <taxon>Sordariomycetidae</taxon>
        <taxon>Sordariales</taxon>
        <taxon>Lasiosphaeriaceae</taxon>
        <taxon>Immersiella</taxon>
    </lineage>
</organism>
<dbReference type="SUPFAM" id="SSF56112">
    <property type="entry name" value="Protein kinase-like (PK-like)"/>
    <property type="match status" value="1"/>
</dbReference>
<dbReference type="Gene3D" id="1.10.510.10">
    <property type="entry name" value="Transferase(Phosphotransferase) domain 1"/>
    <property type="match status" value="1"/>
</dbReference>
<reference evidence="3" key="1">
    <citation type="submission" date="2023-06" db="EMBL/GenBank/DDBJ databases">
        <title>Genome-scale phylogeny and comparative genomics of the fungal order Sordariales.</title>
        <authorList>
            <consortium name="Lawrence Berkeley National Laboratory"/>
            <person name="Hensen N."/>
            <person name="Bonometti L."/>
            <person name="Westerberg I."/>
            <person name="Brannstrom I.O."/>
            <person name="Guillou S."/>
            <person name="Cros-Aarteil S."/>
            <person name="Calhoun S."/>
            <person name="Haridas S."/>
            <person name="Kuo A."/>
            <person name="Mondo S."/>
            <person name="Pangilinan J."/>
            <person name="Riley R."/>
            <person name="Labutti K."/>
            <person name="Andreopoulos B."/>
            <person name="Lipzen A."/>
            <person name="Chen C."/>
            <person name="Yanf M."/>
            <person name="Daum C."/>
            <person name="Ng V."/>
            <person name="Clum A."/>
            <person name="Steindorff A."/>
            <person name="Ohm R."/>
            <person name="Martin F."/>
            <person name="Silar P."/>
            <person name="Natvig D."/>
            <person name="Lalanne C."/>
            <person name="Gautier V."/>
            <person name="Ament-Velasquez S.L."/>
            <person name="Kruys A."/>
            <person name="Hutchinson M.I."/>
            <person name="Powell A.J."/>
            <person name="Barry K."/>
            <person name="Miller A.N."/>
            <person name="Grigoriev I.V."/>
            <person name="Debuchy R."/>
            <person name="Gladieux P."/>
            <person name="Thoren M.H."/>
            <person name="Johannesson H."/>
        </authorList>
    </citation>
    <scope>NUCLEOTIDE SEQUENCE</scope>
    <source>
        <strain evidence="3">CBS 606.72</strain>
    </source>
</reference>
<feature type="compositionally biased region" description="Low complexity" evidence="1">
    <location>
        <begin position="619"/>
        <end position="632"/>
    </location>
</feature>
<evidence type="ECO:0000259" key="2">
    <source>
        <dbReference type="PROSITE" id="PS50011"/>
    </source>
</evidence>
<proteinExistence type="predicted"/>
<dbReference type="InterPro" id="IPR011009">
    <property type="entry name" value="Kinase-like_dom_sf"/>
</dbReference>
<feature type="domain" description="Protein kinase" evidence="2">
    <location>
        <begin position="42"/>
        <end position="490"/>
    </location>
</feature>
<keyword evidence="3" id="KW-0418">Kinase</keyword>
<evidence type="ECO:0000256" key="1">
    <source>
        <dbReference type="SAM" id="MobiDB-lite"/>
    </source>
</evidence>
<comment type="caution">
    <text evidence="3">The sequence shown here is derived from an EMBL/GenBank/DDBJ whole genome shotgun (WGS) entry which is preliminary data.</text>
</comment>
<feature type="region of interest" description="Disordered" evidence="1">
    <location>
        <begin position="556"/>
        <end position="585"/>
    </location>
</feature>
<dbReference type="PANTHER" id="PTHR44305:SF24">
    <property type="entry name" value="TYROSINE-PROTEIN KINASE C03B1.5-RELATED"/>
    <property type="match status" value="1"/>
</dbReference>
<name>A0AA39XGX4_9PEZI</name>
<sequence>MPLMRPVHKFSEKRDRSEWERAQKLVGKAVELMKDSPTYSNLRFNRVLTWGGMGLVALFDVAIPNNPKQVVVKCELKDRGVPFETERACHEYLRRSKHIVQLVNLKLPAPKAASPAPSTPSSRKRRGSDASEPESNYNKRQRRQTVLQGKQVEAPAFGRPAPVPAPSPGKLPPLQRKDGRAEPTEPTAEESLLMIEFMRRGDLNQYLAKLSDKMYRTFRDLERRAQARGEPFPEEFISEQMNLTRFPDKVLWLIFQDLFKAVIGIVAPPRVRPGYEATGGDDGPIVDEAPPDPQYPLIREDTVHFDLDPKNVLIGDAETLYTPVHKISDLGLMKPTIHAKKNRLGYRRFWGTRIIGKPRGYWLQPEQFSQEWDTVSRLPLDAPPPRVRIAGNYSWKTNLYAIGTIMWCLVTRFEPPCPAYGADVMAYTGDVEDINPEKHSYAAFLNRGTFDHVDPDLRTLIIECMSDDPADRPRMADMYKRIEKKVEPMMTEIDEEVQMWCGHFYHGSLEAEPHSLEKLQAWLQHSYDFGVLFPDMTFGLERPMAPKPLFIPKAKAATPAAKPKQPQQQTPAVQPPKQGLGLKDFNFPKPPGPGTPALGRIQRPKGPIAALQQGTPGFATPGAASPATPAGFQGPATPTTRSPLVPGLGRGKAPIVQLNYNKPAGGGFFSMEVGSGISGPMAGVVGGRPAYIRDQNSRRFNSGSTPDQMDTS</sequence>
<dbReference type="GO" id="GO:0004672">
    <property type="term" value="F:protein kinase activity"/>
    <property type="evidence" value="ECO:0007669"/>
    <property type="project" value="InterPro"/>
</dbReference>
<evidence type="ECO:0000313" key="4">
    <source>
        <dbReference type="Proteomes" id="UP001175000"/>
    </source>
</evidence>
<gene>
    <name evidence="3" type="ORF">B0T14DRAFT_82149</name>
</gene>
<feature type="region of interest" description="Disordered" evidence="1">
    <location>
        <begin position="110"/>
        <end position="188"/>
    </location>
</feature>
<accession>A0AA39XGX4</accession>
<keyword evidence="4" id="KW-1185">Reference proteome</keyword>
<feature type="compositionally biased region" description="Low complexity" evidence="1">
    <location>
        <begin position="110"/>
        <end position="121"/>
    </location>
</feature>
<feature type="region of interest" description="Disordered" evidence="1">
    <location>
        <begin position="619"/>
        <end position="648"/>
    </location>
</feature>
<dbReference type="Proteomes" id="UP001175000">
    <property type="component" value="Unassembled WGS sequence"/>
</dbReference>
<dbReference type="PROSITE" id="PS50011">
    <property type="entry name" value="PROTEIN_KINASE_DOM"/>
    <property type="match status" value="1"/>
</dbReference>
<protein>
    <submittedName>
        <fullName evidence="3">Kinase-like domain-containing protein</fullName>
    </submittedName>
</protein>
<feature type="region of interest" description="Disordered" evidence="1">
    <location>
        <begin position="688"/>
        <end position="712"/>
    </location>
</feature>
<dbReference type="InterPro" id="IPR053083">
    <property type="entry name" value="TF_kinase-domain_protein"/>
</dbReference>
<feature type="compositionally biased region" description="Pro residues" evidence="1">
    <location>
        <begin position="161"/>
        <end position="171"/>
    </location>
</feature>
<feature type="compositionally biased region" description="Polar residues" evidence="1">
    <location>
        <begin position="698"/>
        <end position="712"/>
    </location>
</feature>
<dbReference type="EMBL" id="JAULSU010000001">
    <property type="protein sequence ID" value="KAK0633781.1"/>
    <property type="molecule type" value="Genomic_DNA"/>
</dbReference>
<dbReference type="GO" id="GO:0005524">
    <property type="term" value="F:ATP binding"/>
    <property type="evidence" value="ECO:0007669"/>
    <property type="project" value="InterPro"/>
</dbReference>
<dbReference type="PANTHER" id="PTHR44305">
    <property type="entry name" value="SI:DKEY-192D15.2-RELATED"/>
    <property type="match status" value="1"/>
</dbReference>
<feature type="compositionally biased region" description="Polar residues" evidence="1">
    <location>
        <begin position="133"/>
        <end position="148"/>
    </location>
</feature>